<dbReference type="EMBL" id="JABXBU010001863">
    <property type="protein sequence ID" value="KAF8782308.1"/>
    <property type="molecule type" value="Genomic_DNA"/>
</dbReference>
<keyword evidence="1" id="KW-0732">Signal</keyword>
<reference evidence="2" key="1">
    <citation type="journal article" date="2020" name="bioRxiv">
        <title>Chromosome-level reference genome of the European wasp spider Argiope bruennichi: a resource for studies on range expansion and evolutionary adaptation.</title>
        <authorList>
            <person name="Sheffer M.M."/>
            <person name="Hoppe A."/>
            <person name="Krehenwinkel H."/>
            <person name="Uhl G."/>
            <person name="Kuss A.W."/>
            <person name="Jensen L."/>
            <person name="Jensen C."/>
            <person name="Gillespie R.G."/>
            <person name="Hoff K.J."/>
            <person name="Prost S."/>
        </authorList>
    </citation>
    <scope>NUCLEOTIDE SEQUENCE</scope>
</reference>
<organism evidence="2 3">
    <name type="scientific">Argiope bruennichi</name>
    <name type="common">Wasp spider</name>
    <name type="synonym">Aranea bruennichi</name>
    <dbReference type="NCBI Taxonomy" id="94029"/>
    <lineage>
        <taxon>Eukaryota</taxon>
        <taxon>Metazoa</taxon>
        <taxon>Ecdysozoa</taxon>
        <taxon>Arthropoda</taxon>
        <taxon>Chelicerata</taxon>
        <taxon>Arachnida</taxon>
        <taxon>Araneae</taxon>
        <taxon>Araneomorphae</taxon>
        <taxon>Entelegynae</taxon>
        <taxon>Araneoidea</taxon>
        <taxon>Araneidae</taxon>
        <taxon>Argiope</taxon>
    </lineage>
</organism>
<reference evidence="2" key="2">
    <citation type="submission" date="2020-06" db="EMBL/GenBank/DDBJ databases">
        <authorList>
            <person name="Sheffer M."/>
        </authorList>
    </citation>
    <scope>NUCLEOTIDE SEQUENCE</scope>
</reference>
<name>A0A8T0F082_ARGBR</name>
<protein>
    <submittedName>
        <fullName evidence="2">Uncharacterized protein</fullName>
    </submittedName>
</protein>
<keyword evidence="3" id="KW-1185">Reference proteome</keyword>
<evidence type="ECO:0000313" key="2">
    <source>
        <dbReference type="EMBL" id="KAF8782308.1"/>
    </source>
</evidence>
<evidence type="ECO:0000313" key="3">
    <source>
        <dbReference type="Proteomes" id="UP000807504"/>
    </source>
</evidence>
<feature type="chain" id="PRO_5035868728" evidence="1">
    <location>
        <begin position="21"/>
        <end position="93"/>
    </location>
</feature>
<comment type="caution">
    <text evidence="2">The sequence shown here is derived from an EMBL/GenBank/DDBJ whole genome shotgun (WGS) entry which is preliminary data.</text>
</comment>
<gene>
    <name evidence="2" type="ORF">HNY73_012608</name>
</gene>
<dbReference type="Proteomes" id="UP000807504">
    <property type="component" value="Unassembled WGS sequence"/>
</dbReference>
<proteinExistence type="predicted"/>
<sequence>MRILLSAFILGIVLFQPIVCNVFYHDIMSEDDVTYGLPSFRVRRDTLGSEGRLGGPLYTHIKTDSGGTFKWGAKHMVGRMFAGDKAFNEEFGF</sequence>
<feature type="signal peptide" evidence="1">
    <location>
        <begin position="1"/>
        <end position="20"/>
    </location>
</feature>
<accession>A0A8T0F082</accession>
<evidence type="ECO:0000256" key="1">
    <source>
        <dbReference type="SAM" id="SignalP"/>
    </source>
</evidence>
<dbReference type="AlphaFoldDB" id="A0A8T0F082"/>